<dbReference type="Pfam" id="PF04339">
    <property type="entry name" value="FemAB_like"/>
    <property type="match status" value="1"/>
</dbReference>
<evidence type="ECO:0000313" key="2">
    <source>
        <dbReference type="Proteomes" id="UP001375382"/>
    </source>
</evidence>
<keyword evidence="2" id="KW-1185">Reference proteome</keyword>
<organism evidence="1 2">
    <name type="scientific">Rheinheimera muenzenbergensis</name>
    <dbReference type="NCBI Taxonomy" id="1193628"/>
    <lineage>
        <taxon>Bacteria</taxon>
        <taxon>Pseudomonadati</taxon>
        <taxon>Pseudomonadota</taxon>
        <taxon>Gammaproteobacteria</taxon>
        <taxon>Chromatiales</taxon>
        <taxon>Chromatiaceae</taxon>
        <taxon>Rheinheimera</taxon>
    </lineage>
</organism>
<sequence>MQIKWLTSLTQVSAAQWDGLFTAADDNPFCRHAFLLALEQGGSVDTASSSYHSGWISQHLTVWQQDTLLAAVPGYYKLHSYGEYLFDWQIAEAYRQYQLPYYPKWIAAIPFTPVSGPRLGILHDTLSATLMPILCDTLKQRLATKELHSVQWLYPCAGLAQQLAAEGFLSRHDVQFLWHNEAYGSFDDFLQRLNARKRKQIRAERSNSGAFTLATLHGNQLTDNQWQAIIRCYQATYIKRSGHQGYITEASFKMLAKTMADSLVVFAALAAGDEQQIVAAALCFRSNNTLYGRYWGTLIPADCLHFELCYYQGIDYCIRHKLEYFDAGAQGEHKLKRGFVPVTRYGSYLFADTPLTGAIADYFTRETAQLQHYKNQAMQALPFKQLPTDMPVNS</sequence>
<dbReference type="PANTHER" id="PTHR47017">
    <property type="entry name" value="ACYL-COA"/>
    <property type="match status" value="1"/>
</dbReference>
<dbReference type="SUPFAM" id="SSF55729">
    <property type="entry name" value="Acyl-CoA N-acyltransferases (Nat)"/>
    <property type="match status" value="1"/>
</dbReference>
<gene>
    <name evidence="1" type="ORF">MN202_11115</name>
</gene>
<dbReference type="RefSeq" id="WP_335736197.1">
    <property type="nucleotide sequence ID" value="NZ_JALAAR010000008.1"/>
</dbReference>
<dbReference type="InterPro" id="IPR007434">
    <property type="entry name" value="FemAB-like"/>
</dbReference>
<dbReference type="EMBL" id="JALAAR010000008">
    <property type="protein sequence ID" value="MEH8017788.1"/>
    <property type="molecule type" value="Genomic_DNA"/>
</dbReference>
<dbReference type="Proteomes" id="UP001375382">
    <property type="component" value="Unassembled WGS sequence"/>
</dbReference>
<name>A0ABU8C793_9GAMM</name>
<dbReference type="Gene3D" id="3.40.630.30">
    <property type="match status" value="1"/>
</dbReference>
<accession>A0ABU8C793</accession>
<evidence type="ECO:0000313" key="1">
    <source>
        <dbReference type="EMBL" id="MEH8017788.1"/>
    </source>
</evidence>
<dbReference type="PANTHER" id="PTHR47017:SF1">
    <property type="entry name" value="ACYL-COA"/>
    <property type="match status" value="1"/>
</dbReference>
<protein>
    <submittedName>
        <fullName evidence="1">GNAT family N-acetyltransferase</fullName>
    </submittedName>
</protein>
<comment type="caution">
    <text evidence="1">The sequence shown here is derived from an EMBL/GenBank/DDBJ whole genome shotgun (WGS) entry which is preliminary data.</text>
</comment>
<proteinExistence type="predicted"/>
<dbReference type="InterPro" id="IPR016181">
    <property type="entry name" value="Acyl_CoA_acyltransferase"/>
</dbReference>
<reference evidence="1 2" key="1">
    <citation type="journal article" date="2023" name="Ecotoxicol. Environ. Saf.">
        <title>Mercury remediation potential of mercury-resistant strain Rheinheimera metallidurans sp. nov. isolated from a municipal waste dumping site.</title>
        <authorList>
            <person name="Yadav V."/>
            <person name="Manjhi A."/>
            <person name="Vadakedath N."/>
        </authorList>
    </citation>
    <scope>NUCLEOTIDE SEQUENCE [LARGE SCALE GENOMIC DNA]</scope>
    <source>
        <strain evidence="1 2">E-49</strain>
    </source>
</reference>